<feature type="region of interest" description="Disordered" evidence="1">
    <location>
        <begin position="146"/>
        <end position="165"/>
    </location>
</feature>
<name>A0AAV3RA63_LITER</name>
<organism evidence="3 4">
    <name type="scientific">Lithospermum erythrorhizon</name>
    <name type="common">Purple gromwell</name>
    <name type="synonym">Lithospermum officinale var. erythrorhizon</name>
    <dbReference type="NCBI Taxonomy" id="34254"/>
    <lineage>
        <taxon>Eukaryota</taxon>
        <taxon>Viridiplantae</taxon>
        <taxon>Streptophyta</taxon>
        <taxon>Embryophyta</taxon>
        <taxon>Tracheophyta</taxon>
        <taxon>Spermatophyta</taxon>
        <taxon>Magnoliopsida</taxon>
        <taxon>eudicotyledons</taxon>
        <taxon>Gunneridae</taxon>
        <taxon>Pentapetalae</taxon>
        <taxon>asterids</taxon>
        <taxon>lamiids</taxon>
        <taxon>Boraginales</taxon>
        <taxon>Boraginaceae</taxon>
        <taxon>Boraginoideae</taxon>
        <taxon>Lithospermeae</taxon>
        <taxon>Lithospermum</taxon>
    </lineage>
</organism>
<feature type="chain" id="PRO_5043943487" evidence="2">
    <location>
        <begin position="21"/>
        <end position="165"/>
    </location>
</feature>
<accession>A0AAV3RA63</accession>
<keyword evidence="2" id="KW-0732">Signal</keyword>
<proteinExistence type="predicted"/>
<feature type="signal peptide" evidence="2">
    <location>
        <begin position="1"/>
        <end position="20"/>
    </location>
</feature>
<reference evidence="3 4" key="1">
    <citation type="submission" date="2024-01" db="EMBL/GenBank/DDBJ databases">
        <title>The complete chloroplast genome sequence of Lithospermum erythrorhizon: insights into the phylogenetic relationship among Boraginaceae species and the maternal lineages of purple gromwells.</title>
        <authorList>
            <person name="Okada T."/>
            <person name="Watanabe K."/>
        </authorList>
    </citation>
    <scope>NUCLEOTIDE SEQUENCE [LARGE SCALE GENOMIC DNA]</scope>
</reference>
<protein>
    <submittedName>
        <fullName evidence="3">Uncharacterized protein</fullName>
    </submittedName>
</protein>
<comment type="caution">
    <text evidence="3">The sequence shown here is derived from an EMBL/GenBank/DDBJ whole genome shotgun (WGS) entry which is preliminary data.</text>
</comment>
<dbReference type="AlphaFoldDB" id="A0AAV3RA63"/>
<evidence type="ECO:0000256" key="1">
    <source>
        <dbReference type="SAM" id="MobiDB-lite"/>
    </source>
</evidence>
<dbReference type="Proteomes" id="UP001454036">
    <property type="component" value="Unassembled WGS sequence"/>
</dbReference>
<gene>
    <name evidence="3" type="ORF">LIER_41220</name>
</gene>
<evidence type="ECO:0000256" key="2">
    <source>
        <dbReference type="SAM" id="SignalP"/>
    </source>
</evidence>
<evidence type="ECO:0000313" key="4">
    <source>
        <dbReference type="Proteomes" id="UP001454036"/>
    </source>
</evidence>
<keyword evidence="4" id="KW-1185">Reference proteome</keyword>
<sequence>MSFIAAFFLFSMLIDSGATGAPPIMPQSGTMPPVSEMPLSPTSVSSSGRFPFSASEISGMGADASALDAAFTSDMVLPPENGAATTRSFDQISWNFSLSDLTADLSNLGDLGPLGNYPGSPFLPSDSDILLDSPDQEDIVEEFFVDSVPGPPCTESDEEKPSTRG</sequence>
<evidence type="ECO:0000313" key="3">
    <source>
        <dbReference type="EMBL" id="GAA0171783.1"/>
    </source>
</evidence>
<dbReference type="EMBL" id="BAABME010025251">
    <property type="protein sequence ID" value="GAA0171783.1"/>
    <property type="molecule type" value="Genomic_DNA"/>
</dbReference>